<evidence type="ECO:0000313" key="8">
    <source>
        <dbReference type="EMBL" id="KAL1306347.1"/>
    </source>
</evidence>
<dbReference type="PANTHER" id="PTHR42718:SF23">
    <property type="entry name" value="MAJOR FACILITATOR SUPERFAMILY (MFS) PROFILE DOMAIN-CONTAINING PROTEIN"/>
    <property type="match status" value="1"/>
</dbReference>
<feature type="transmembrane region" description="Helical" evidence="6">
    <location>
        <begin position="108"/>
        <end position="127"/>
    </location>
</feature>
<feature type="transmembrane region" description="Helical" evidence="6">
    <location>
        <begin position="240"/>
        <end position="258"/>
    </location>
</feature>
<organism evidence="8 9">
    <name type="scientific">Neodothiora populina</name>
    <dbReference type="NCBI Taxonomy" id="2781224"/>
    <lineage>
        <taxon>Eukaryota</taxon>
        <taxon>Fungi</taxon>
        <taxon>Dikarya</taxon>
        <taxon>Ascomycota</taxon>
        <taxon>Pezizomycotina</taxon>
        <taxon>Dothideomycetes</taxon>
        <taxon>Dothideomycetidae</taxon>
        <taxon>Dothideales</taxon>
        <taxon>Dothioraceae</taxon>
        <taxon>Neodothiora</taxon>
    </lineage>
</organism>
<evidence type="ECO:0000256" key="5">
    <source>
        <dbReference type="SAM" id="MobiDB-lite"/>
    </source>
</evidence>
<feature type="transmembrane region" description="Helical" evidence="6">
    <location>
        <begin position="270"/>
        <end position="288"/>
    </location>
</feature>
<dbReference type="Pfam" id="PF07690">
    <property type="entry name" value="MFS_1"/>
    <property type="match status" value="1"/>
</dbReference>
<keyword evidence="2 6" id="KW-0812">Transmembrane</keyword>
<dbReference type="SUPFAM" id="SSF103473">
    <property type="entry name" value="MFS general substrate transporter"/>
    <property type="match status" value="1"/>
</dbReference>
<feature type="transmembrane region" description="Helical" evidence="6">
    <location>
        <begin position="344"/>
        <end position="365"/>
    </location>
</feature>
<name>A0ABR3PJN3_9PEZI</name>
<comment type="subcellular location">
    <subcellularLocation>
        <location evidence="1">Membrane</location>
        <topology evidence="1">Multi-pass membrane protein</topology>
    </subcellularLocation>
</comment>
<dbReference type="Gene3D" id="1.20.1250.20">
    <property type="entry name" value="MFS general substrate transporter like domains"/>
    <property type="match status" value="2"/>
</dbReference>
<dbReference type="InterPro" id="IPR020846">
    <property type="entry name" value="MFS_dom"/>
</dbReference>
<dbReference type="PROSITE" id="PS50850">
    <property type="entry name" value="MFS"/>
    <property type="match status" value="1"/>
</dbReference>
<dbReference type="EMBL" id="JBFMKM010000004">
    <property type="protein sequence ID" value="KAL1306347.1"/>
    <property type="molecule type" value="Genomic_DNA"/>
</dbReference>
<dbReference type="GeneID" id="95978762"/>
<dbReference type="InterPro" id="IPR011701">
    <property type="entry name" value="MFS"/>
</dbReference>
<evidence type="ECO:0000313" key="9">
    <source>
        <dbReference type="Proteomes" id="UP001562354"/>
    </source>
</evidence>
<keyword evidence="9" id="KW-1185">Reference proteome</keyword>
<feature type="transmembrane region" description="Helical" evidence="6">
    <location>
        <begin position="199"/>
        <end position="219"/>
    </location>
</feature>
<evidence type="ECO:0000259" key="7">
    <source>
        <dbReference type="PROSITE" id="PS50850"/>
    </source>
</evidence>
<proteinExistence type="predicted"/>
<feature type="transmembrane region" description="Helical" evidence="6">
    <location>
        <begin position="168"/>
        <end position="187"/>
    </location>
</feature>
<feature type="compositionally biased region" description="Basic and acidic residues" evidence="5">
    <location>
        <begin position="554"/>
        <end position="566"/>
    </location>
</feature>
<dbReference type="PANTHER" id="PTHR42718">
    <property type="entry name" value="MAJOR FACILITATOR SUPERFAMILY MULTIDRUG TRANSPORTER MFSC"/>
    <property type="match status" value="1"/>
</dbReference>
<feature type="region of interest" description="Disordered" evidence="5">
    <location>
        <begin position="552"/>
        <end position="575"/>
    </location>
</feature>
<feature type="transmembrane region" description="Helical" evidence="6">
    <location>
        <begin position="79"/>
        <end position="96"/>
    </location>
</feature>
<protein>
    <recommendedName>
        <fullName evidence="7">Major facilitator superfamily (MFS) profile domain-containing protein</fullName>
    </recommendedName>
</protein>
<feature type="transmembrane region" description="Helical" evidence="6">
    <location>
        <begin position="396"/>
        <end position="419"/>
    </location>
</feature>
<dbReference type="InterPro" id="IPR036259">
    <property type="entry name" value="MFS_trans_sf"/>
</dbReference>
<sequence>MESTTNHLNEKGVSLTVTQSAPSLPDPEARPACFTSTVQEALFVLVVTMSIAMASFLAGTVTVISTFVGKGLGMTTAEIVWMSSAASLAGGAFLLFFGKLADVCGRKLLLLVSLFCFSSFALGSAATKTAITLDVLNGFMGLATACTVPAALGTLGAIYEKPSKRKNYAFACLSAGNPIGFVFGTIFSGVAANIGGPRASLTVLSIIYFAVTLTAFFIVPNDSAVKQKLTWETLKQFDPVGVLLTIFGIGMFCVALSSTDNAPQGWRTPYILVLLILGLVTIIAFVVWETYTTYPLIPMSILRDRNLSLILGTIVLGSMSFPVTTIFLAMFFQSVWGMSTLSTAVHLLPMAITSIIVNGFAAMMLHRVSNRLLMMCGVCAYALSLVLFALNRQTDTYWSFCFVGLVVAIIGTDLQFNVANMYVMSSMPRAQQSVAGSILQTVGKLSQSVGYGIGTAVFNAVLANPSLGSYYAKDKVTQPYAAVFWFAAACAGVSLVLVWFLTIGTQGNHEKTEDEHRDGDVTVVHDVDSEEKVNGMGEETLTKKGFEVDVQEESAVKKDGSEKGKVQDPIWIGED</sequence>
<dbReference type="Proteomes" id="UP001562354">
    <property type="component" value="Unassembled WGS sequence"/>
</dbReference>
<feature type="domain" description="Major facilitator superfamily (MFS) profile" evidence="7">
    <location>
        <begin position="43"/>
        <end position="506"/>
    </location>
</feature>
<feature type="transmembrane region" description="Helical" evidence="6">
    <location>
        <begin position="309"/>
        <end position="332"/>
    </location>
</feature>
<keyword evidence="3 6" id="KW-1133">Transmembrane helix</keyword>
<evidence type="ECO:0000256" key="1">
    <source>
        <dbReference type="ARBA" id="ARBA00004141"/>
    </source>
</evidence>
<reference evidence="8 9" key="1">
    <citation type="submission" date="2024-07" db="EMBL/GenBank/DDBJ databases">
        <title>Draft sequence of the Neodothiora populina.</title>
        <authorList>
            <person name="Drown D.D."/>
            <person name="Schuette U.S."/>
            <person name="Buechlein A.B."/>
            <person name="Rusch D.R."/>
            <person name="Winton L.W."/>
            <person name="Adams G.A."/>
        </authorList>
    </citation>
    <scope>NUCLEOTIDE SEQUENCE [LARGE SCALE GENOMIC DNA]</scope>
    <source>
        <strain evidence="8 9">CPC 39397</strain>
    </source>
</reference>
<accession>A0ABR3PJN3</accession>
<gene>
    <name evidence="8" type="ORF">AAFC00_005062</name>
</gene>
<keyword evidence="4 6" id="KW-0472">Membrane</keyword>
<evidence type="ECO:0000256" key="4">
    <source>
        <dbReference type="ARBA" id="ARBA00023136"/>
    </source>
</evidence>
<feature type="transmembrane region" description="Helical" evidence="6">
    <location>
        <begin position="139"/>
        <end position="159"/>
    </location>
</feature>
<feature type="transmembrane region" description="Helical" evidence="6">
    <location>
        <begin position="372"/>
        <end position="390"/>
    </location>
</feature>
<feature type="transmembrane region" description="Helical" evidence="6">
    <location>
        <begin position="480"/>
        <end position="501"/>
    </location>
</feature>
<evidence type="ECO:0000256" key="3">
    <source>
        <dbReference type="ARBA" id="ARBA00022989"/>
    </source>
</evidence>
<comment type="caution">
    <text evidence="8">The sequence shown here is derived from an EMBL/GenBank/DDBJ whole genome shotgun (WGS) entry which is preliminary data.</text>
</comment>
<evidence type="ECO:0000256" key="6">
    <source>
        <dbReference type="SAM" id="Phobius"/>
    </source>
</evidence>
<evidence type="ECO:0000256" key="2">
    <source>
        <dbReference type="ARBA" id="ARBA00022692"/>
    </source>
</evidence>
<feature type="transmembrane region" description="Helical" evidence="6">
    <location>
        <begin position="42"/>
        <end position="67"/>
    </location>
</feature>
<dbReference type="RefSeq" id="XP_069202620.1">
    <property type="nucleotide sequence ID" value="XM_069344794.1"/>
</dbReference>